<dbReference type="Proteomes" id="UP001162483">
    <property type="component" value="Unassembled WGS sequence"/>
</dbReference>
<evidence type="ECO:0000313" key="2">
    <source>
        <dbReference type="Proteomes" id="UP001162483"/>
    </source>
</evidence>
<comment type="caution">
    <text evidence="1">The sequence shown here is derived from an EMBL/GenBank/DDBJ whole genome shotgun (WGS) entry which is preliminary data.</text>
</comment>
<dbReference type="EMBL" id="CATNWA010008766">
    <property type="protein sequence ID" value="CAI9556765.1"/>
    <property type="molecule type" value="Genomic_DNA"/>
</dbReference>
<name>A0ABN9C9M2_9NEOB</name>
<reference evidence="1" key="1">
    <citation type="submission" date="2023-05" db="EMBL/GenBank/DDBJ databases">
        <authorList>
            <person name="Stuckert A."/>
        </authorList>
    </citation>
    <scope>NUCLEOTIDE SEQUENCE</scope>
</reference>
<protein>
    <submittedName>
        <fullName evidence="1">Uncharacterized protein</fullName>
    </submittedName>
</protein>
<keyword evidence="2" id="KW-1185">Reference proteome</keyword>
<proteinExistence type="predicted"/>
<evidence type="ECO:0000313" key="1">
    <source>
        <dbReference type="EMBL" id="CAI9556765.1"/>
    </source>
</evidence>
<organism evidence="1 2">
    <name type="scientific">Staurois parvus</name>
    <dbReference type="NCBI Taxonomy" id="386267"/>
    <lineage>
        <taxon>Eukaryota</taxon>
        <taxon>Metazoa</taxon>
        <taxon>Chordata</taxon>
        <taxon>Craniata</taxon>
        <taxon>Vertebrata</taxon>
        <taxon>Euteleostomi</taxon>
        <taxon>Amphibia</taxon>
        <taxon>Batrachia</taxon>
        <taxon>Anura</taxon>
        <taxon>Neobatrachia</taxon>
        <taxon>Ranoidea</taxon>
        <taxon>Ranidae</taxon>
        <taxon>Staurois</taxon>
    </lineage>
</organism>
<sequence>MFFTEVHPSYISETSHEEDAISLF</sequence>
<accession>A0ABN9C9M2</accession>
<gene>
    <name evidence="1" type="ORF">SPARVUS_LOCUS4588307</name>
</gene>